<evidence type="ECO:0000313" key="3">
    <source>
        <dbReference type="EMBL" id="KIX04408.1"/>
    </source>
</evidence>
<name>A0A0D2H1U4_9EURO</name>
<sequence length="152" mass="17373">MAMNFVTFNQDYSHLAVGTSRGFRIFTTDPFEKCFESRDAGNIAILEMLFSSSLVALILSPRRLQIKNTKRDSIICELTFPTTVLSVRLNRKRLVIVLEDQIYLYDIQNMNLLYTIETSPNPTGKTIPVEHAELDNRFTDSMSSHLRPLALV</sequence>
<protein>
    <recommendedName>
        <fullName evidence="5">Autophagy-related protein 18</fullName>
    </recommendedName>
</protein>
<dbReference type="OrthoDB" id="1667587at2759"/>
<dbReference type="Pfam" id="PF21032">
    <property type="entry name" value="PROPPIN"/>
    <property type="match status" value="1"/>
</dbReference>
<dbReference type="InterPro" id="IPR036322">
    <property type="entry name" value="WD40_repeat_dom_sf"/>
</dbReference>
<evidence type="ECO:0000313" key="4">
    <source>
        <dbReference type="Proteomes" id="UP000053617"/>
    </source>
</evidence>
<dbReference type="EMBL" id="KN847478">
    <property type="protein sequence ID" value="KIX04408.1"/>
    <property type="molecule type" value="Genomic_DNA"/>
</dbReference>
<evidence type="ECO:0000256" key="1">
    <source>
        <dbReference type="ARBA" id="ARBA00022574"/>
    </source>
</evidence>
<keyword evidence="4" id="KW-1185">Reference proteome</keyword>
<dbReference type="VEuPathDB" id="FungiDB:Z518_05276"/>
<dbReference type="STRING" id="1442369.A0A0D2H1U4"/>
<dbReference type="AlphaFoldDB" id="A0A0D2H1U4"/>
<dbReference type="GeneID" id="25293347"/>
<reference evidence="3 4" key="1">
    <citation type="submission" date="2015-01" db="EMBL/GenBank/DDBJ databases">
        <title>The Genome Sequence of Rhinocladiella mackenzie CBS 650.93.</title>
        <authorList>
            <consortium name="The Broad Institute Genomics Platform"/>
            <person name="Cuomo C."/>
            <person name="de Hoog S."/>
            <person name="Gorbushina A."/>
            <person name="Stielow B."/>
            <person name="Teixiera M."/>
            <person name="Abouelleil A."/>
            <person name="Chapman S.B."/>
            <person name="Priest M."/>
            <person name="Young S.K."/>
            <person name="Wortman J."/>
            <person name="Nusbaum C."/>
            <person name="Birren B."/>
        </authorList>
    </citation>
    <scope>NUCLEOTIDE SEQUENCE [LARGE SCALE GENOMIC DNA]</scope>
    <source>
        <strain evidence="3 4">CBS 650.93</strain>
    </source>
</reference>
<dbReference type="PANTHER" id="PTHR11227">
    <property type="entry name" value="WD-REPEAT PROTEIN INTERACTING WITH PHOSPHOINOSIDES WIPI -RELATED"/>
    <property type="match status" value="1"/>
</dbReference>
<dbReference type="InterPro" id="IPR048720">
    <property type="entry name" value="PROPPIN"/>
</dbReference>
<dbReference type="SUPFAM" id="SSF50978">
    <property type="entry name" value="WD40 repeat-like"/>
    <property type="match status" value="1"/>
</dbReference>
<accession>A0A0D2H1U4</accession>
<dbReference type="RefSeq" id="XP_013271544.1">
    <property type="nucleotide sequence ID" value="XM_013416090.1"/>
</dbReference>
<evidence type="ECO:0008006" key="5">
    <source>
        <dbReference type="Google" id="ProtNLM"/>
    </source>
</evidence>
<organism evidence="3 4">
    <name type="scientific">Rhinocladiella mackenziei CBS 650.93</name>
    <dbReference type="NCBI Taxonomy" id="1442369"/>
    <lineage>
        <taxon>Eukaryota</taxon>
        <taxon>Fungi</taxon>
        <taxon>Dikarya</taxon>
        <taxon>Ascomycota</taxon>
        <taxon>Pezizomycotina</taxon>
        <taxon>Eurotiomycetes</taxon>
        <taxon>Chaetothyriomycetidae</taxon>
        <taxon>Chaetothyriales</taxon>
        <taxon>Herpotrichiellaceae</taxon>
        <taxon>Rhinocladiella</taxon>
    </lineage>
</organism>
<evidence type="ECO:0000256" key="2">
    <source>
        <dbReference type="ARBA" id="ARBA00022737"/>
    </source>
</evidence>
<dbReference type="Proteomes" id="UP000053617">
    <property type="component" value="Unassembled WGS sequence"/>
</dbReference>
<dbReference type="HOGENOM" id="CLU_025895_3_1_1"/>
<proteinExistence type="predicted"/>
<keyword evidence="2" id="KW-0677">Repeat</keyword>
<keyword evidence="1" id="KW-0853">WD repeat</keyword>
<gene>
    <name evidence="3" type="ORF">Z518_05276</name>
</gene>